<reference evidence="2" key="1">
    <citation type="journal article" date="2023" name="GigaByte">
        <title>Genome assembly of the bearded iris, Iris pallida Lam.</title>
        <authorList>
            <person name="Bruccoleri R.E."/>
            <person name="Oakeley E.J."/>
            <person name="Faust A.M.E."/>
            <person name="Altorfer M."/>
            <person name="Dessus-Babus S."/>
            <person name="Burckhardt D."/>
            <person name="Oertli M."/>
            <person name="Naumann U."/>
            <person name="Petersen F."/>
            <person name="Wong J."/>
        </authorList>
    </citation>
    <scope>NUCLEOTIDE SEQUENCE</scope>
    <source>
        <strain evidence="2">GSM-AAB239-AS_SAM_17_03QT</strain>
    </source>
</reference>
<keyword evidence="3" id="KW-1185">Reference proteome</keyword>
<protein>
    <submittedName>
        <fullName evidence="2">Uncharacterized protein</fullName>
    </submittedName>
</protein>
<evidence type="ECO:0000313" key="2">
    <source>
        <dbReference type="EMBL" id="KAJ6840759.1"/>
    </source>
</evidence>
<dbReference type="AlphaFoldDB" id="A0AAX6HIA8"/>
<proteinExistence type="predicted"/>
<reference evidence="2" key="2">
    <citation type="submission" date="2023-04" db="EMBL/GenBank/DDBJ databases">
        <authorList>
            <person name="Bruccoleri R.E."/>
            <person name="Oakeley E.J."/>
            <person name="Faust A.-M."/>
            <person name="Dessus-Babus S."/>
            <person name="Altorfer M."/>
            <person name="Burckhardt D."/>
            <person name="Oertli M."/>
            <person name="Naumann U."/>
            <person name="Petersen F."/>
            <person name="Wong J."/>
        </authorList>
    </citation>
    <scope>NUCLEOTIDE SEQUENCE</scope>
    <source>
        <strain evidence="2">GSM-AAB239-AS_SAM_17_03QT</strain>
        <tissue evidence="2">Leaf</tissue>
    </source>
</reference>
<sequence length="61" mass="6992">MTRSNGSSSFLEELERRSKRQHSLRRGSARIKGALGLQEWHNSRGGGTDFENCDNRCELLR</sequence>
<dbReference type="Proteomes" id="UP001140949">
    <property type="component" value="Unassembled WGS sequence"/>
</dbReference>
<comment type="caution">
    <text evidence="2">The sequence shown here is derived from an EMBL/GenBank/DDBJ whole genome shotgun (WGS) entry which is preliminary data.</text>
</comment>
<gene>
    <name evidence="2" type="ORF">M6B38_118520</name>
</gene>
<accession>A0AAX6HIA8</accession>
<evidence type="ECO:0000313" key="3">
    <source>
        <dbReference type="Proteomes" id="UP001140949"/>
    </source>
</evidence>
<feature type="region of interest" description="Disordered" evidence="1">
    <location>
        <begin position="1"/>
        <end position="28"/>
    </location>
</feature>
<name>A0AAX6HIA8_IRIPA</name>
<dbReference type="EMBL" id="JANAVB010009198">
    <property type="protein sequence ID" value="KAJ6840759.1"/>
    <property type="molecule type" value="Genomic_DNA"/>
</dbReference>
<evidence type="ECO:0000256" key="1">
    <source>
        <dbReference type="SAM" id="MobiDB-lite"/>
    </source>
</evidence>
<feature type="compositionally biased region" description="Basic residues" evidence="1">
    <location>
        <begin position="17"/>
        <end position="28"/>
    </location>
</feature>
<organism evidence="2 3">
    <name type="scientific">Iris pallida</name>
    <name type="common">Sweet iris</name>
    <dbReference type="NCBI Taxonomy" id="29817"/>
    <lineage>
        <taxon>Eukaryota</taxon>
        <taxon>Viridiplantae</taxon>
        <taxon>Streptophyta</taxon>
        <taxon>Embryophyta</taxon>
        <taxon>Tracheophyta</taxon>
        <taxon>Spermatophyta</taxon>
        <taxon>Magnoliopsida</taxon>
        <taxon>Liliopsida</taxon>
        <taxon>Asparagales</taxon>
        <taxon>Iridaceae</taxon>
        <taxon>Iridoideae</taxon>
        <taxon>Irideae</taxon>
        <taxon>Iris</taxon>
    </lineage>
</organism>